<sequence>MSKKRTNWLLGLILGIIIIGIGIFFLLQTEKVMNAIVILVGALAVISGVRTLLSLSSYQGNKSPYTSAIIKSILNIIVGVVAVIMTFSRAASSWLEILLYALAVDMAISGLMSVWNAVQFRRAGLPALPLIWEAAVCLLVSVLLFLYPHFFARFAGLVIGLVIIVIGLVRVLVSLSVRSSLRATQENNVTEGDFEVRS</sequence>
<feature type="transmembrane region" description="Helical" evidence="1">
    <location>
        <begin position="7"/>
        <end position="27"/>
    </location>
</feature>
<feature type="transmembrane region" description="Helical" evidence="1">
    <location>
        <begin position="97"/>
        <end position="118"/>
    </location>
</feature>
<proteinExistence type="predicted"/>
<dbReference type="Pfam" id="PF03729">
    <property type="entry name" value="DUF308"/>
    <property type="match status" value="1"/>
</dbReference>
<dbReference type="InterPro" id="IPR052712">
    <property type="entry name" value="Acid_resist_chaperone_HdeD"/>
</dbReference>
<feature type="transmembrane region" description="Helical" evidence="1">
    <location>
        <begin position="33"/>
        <end position="53"/>
    </location>
</feature>
<dbReference type="Proteomes" id="UP000007939">
    <property type="component" value="Chromosome"/>
</dbReference>
<name>F4GI34_PARC1</name>
<dbReference type="PANTHER" id="PTHR34989:SF1">
    <property type="entry name" value="PROTEIN HDED"/>
    <property type="match status" value="1"/>
</dbReference>
<organism evidence="2 3">
    <name type="scientific">Parasphaerochaeta coccoides (strain ATCC BAA-1237 / DSM 17374 / SPN1)</name>
    <name type="common">Sphaerochaeta coccoides</name>
    <dbReference type="NCBI Taxonomy" id="760011"/>
    <lineage>
        <taxon>Bacteria</taxon>
        <taxon>Pseudomonadati</taxon>
        <taxon>Spirochaetota</taxon>
        <taxon>Spirochaetia</taxon>
        <taxon>Spirochaetales</taxon>
        <taxon>Sphaerochaetaceae</taxon>
        <taxon>Parasphaerochaeta</taxon>
    </lineage>
</organism>
<protein>
    <recommendedName>
        <fullName evidence="4">DUF308 domain-containing protein</fullName>
    </recommendedName>
</protein>
<evidence type="ECO:0000313" key="2">
    <source>
        <dbReference type="EMBL" id="AEC02632.1"/>
    </source>
</evidence>
<gene>
    <name evidence="2" type="ordered locus">Spico_1428</name>
</gene>
<keyword evidence="3" id="KW-1185">Reference proteome</keyword>
<dbReference type="RefSeq" id="WP_013740027.1">
    <property type="nucleotide sequence ID" value="NC_015436.1"/>
</dbReference>
<evidence type="ECO:0000313" key="3">
    <source>
        <dbReference type="Proteomes" id="UP000007939"/>
    </source>
</evidence>
<dbReference type="HOGENOM" id="CLU_1377355_0_0_12"/>
<keyword evidence="1" id="KW-0812">Transmembrane</keyword>
<keyword evidence="1" id="KW-1133">Transmembrane helix</keyword>
<accession>F4GI34</accession>
<dbReference type="AlphaFoldDB" id="F4GI34"/>
<dbReference type="STRING" id="760011.Spico_1428"/>
<feature type="transmembrane region" description="Helical" evidence="1">
    <location>
        <begin position="130"/>
        <end position="148"/>
    </location>
</feature>
<reference evidence="3" key="1">
    <citation type="submission" date="2011-04" db="EMBL/GenBank/DDBJ databases">
        <title>The complete genome of Spirochaeta coccoides DSM 17374.</title>
        <authorList>
            <person name="Lucas S."/>
            <person name="Copeland A."/>
            <person name="Lapidus A."/>
            <person name="Bruce D."/>
            <person name="Goodwin L."/>
            <person name="Pitluck S."/>
            <person name="Peters L."/>
            <person name="Kyrpides N."/>
            <person name="Mavromatis K."/>
            <person name="Pagani I."/>
            <person name="Ivanova N."/>
            <person name="Ovchinnikova G."/>
            <person name="Lu M."/>
            <person name="Detter J.C."/>
            <person name="Tapia R."/>
            <person name="Han C."/>
            <person name="Land M."/>
            <person name="Hauser L."/>
            <person name="Markowitz V."/>
            <person name="Cheng J.-F."/>
            <person name="Hugenholtz P."/>
            <person name="Woyke T."/>
            <person name="Wu D."/>
            <person name="Spring S."/>
            <person name="Schroeder M."/>
            <person name="Brambilla E."/>
            <person name="Klenk H.-P."/>
            <person name="Eisen J.A."/>
        </authorList>
    </citation>
    <scope>NUCLEOTIDE SEQUENCE [LARGE SCALE GENOMIC DNA]</scope>
    <source>
        <strain evidence="3">ATCC BAA-1237 / DSM 17374 / SPN1</strain>
    </source>
</reference>
<evidence type="ECO:0000256" key="1">
    <source>
        <dbReference type="SAM" id="Phobius"/>
    </source>
</evidence>
<keyword evidence="1" id="KW-0472">Membrane</keyword>
<dbReference type="InterPro" id="IPR005325">
    <property type="entry name" value="DUF308_memb"/>
</dbReference>
<dbReference type="PANTHER" id="PTHR34989">
    <property type="entry name" value="PROTEIN HDED"/>
    <property type="match status" value="1"/>
</dbReference>
<dbReference type="KEGG" id="scc:Spico_1428"/>
<evidence type="ECO:0008006" key="4">
    <source>
        <dbReference type="Google" id="ProtNLM"/>
    </source>
</evidence>
<reference evidence="2 3" key="2">
    <citation type="journal article" date="2012" name="Stand. Genomic Sci.">
        <title>Complete genome sequence of the termite hindgut bacterium Spirochaeta coccoides type strain (SPN1(T)), reclassification in the genus Sphaerochaeta as Sphaerochaeta coccoides comb. nov. and emendations of the family Spirochaetaceae and the genus Sphaerochaeta.</title>
        <authorList>
            <person name="Abt B."/>
            <person name="Han C."/>
            <person name="Scheuner C."/>
            <person name="Lu M."/>
            <person name="Lapidus A."/>
            <person name="Nolan M."/>
            <person name="Lucas S."/>
            <person name="Hammon N."/>
            <person name="Deshpande S."/>
            <person name="Cheng J.F."/>
            <person name="Tapia R."/>
            <person name="Goodwin L.A."/>
            <person name="Pitluck S."/>
            <person name="Liolios K."/>
            <person name="Pagani I."/>
            <person name="Ivanova N."/>
            <person name="Mavromatis K."/>
            <person name="Mikhailova N."/>
            <person name="Huntemann M."/>
            <person name="Pati A."/>
            <person name="Chen A."/>
            <person name="Palaniappan K."/>
            <person name="Land M."/>
            <person name="Hauser L."/>
            <person name="Brambilla E.M."/>
            <person name="Rohde M."/>
            <person name="Spring S."/>
            <person name="Gronow S."/>
            <person name="Goker M."/>
            <person name="Woyke T."/>
            <person name="Bristow J."/>
            <person name="Eisen J.A."/>
            <person name="Markowitz V."/>
            <person name="Hugenholtz P."/>
            <person name="Kyrpides N.C."/>
            <person name="Klenk H.P."/>
            <person name="Detter J.C."/>
        </authorList>
    </citation>
    <scope>NUCLEOTIDE SEQUENCE [LARGE SCALE GENOMIC DNA]</scope>
    <source>
        <strain evidence="3">ATCC BAA-1237 / DSM 17374 / SPN1</strain>
    </source>
</reference>
<feature type="transmembrane region" description="Helical" evidence="1">
    <location>
        <begin position="73"/>
        <end position="91"/>
    </location>
</feature>
<dbReference type="GO" id="GO:0005886">
    <property type="term" value="C:plasma membrane"/>
    <property type="evidence" value="ECO:0007669"/>
    <property type="project" value="TreeGrafter"/>
</dbReference>
<feature type="transmembrane region" description="Helical" evidence="1">
    <location>
        <begin position="154"/>
        <end position="173"/>
    </location>
</feature>
<dbReference type="EMBL" id="CP002659">
    <property type="protein sequence ID" value="AEC02632.1"/>
    <property type="molecule type" value="Genomic_DNA"/>
</dbReference>